<dbReference type="GO" id="GO:0004521">
    <property type="term" value="F:RNA endonuclease activity"/>
    <property type="evidence" value="ECO:0007669"/>
    <property type="project" value="TreeGrafter"/>
</dbReference>
<dbReference type="InterPro" id="IPR011108">
    <property type="entry name" value="RMMBL"/>
</dbReference>
<dbReference type="SUPFAM" id="SSF56281">
    <property type="entry name" value="Metallo-hydrolase/oxidoreductase"/>
    <property type="match status" value="1"/>
</dbReference>
<feature type="domain" description="Beta-Casp" evidence="3">
    <location>
        <begin position="253"/>
        <end position="378"/>
    </location>
</feature>
<evidence type="ECO:0000259" key="3">
    <source>
        <dbReference type="SMART" id="SM01027"/>
    </source>
</evidence>
<evidence type="ECO:0000259" key="2">
    <source>
        <dbReference type="SMART" id="SM00849"/>
    </source>
</evidence>
<dbReference type="GO" id="GO:0016787">
    <property type="term" value="F:hydrolase activity"/>
    <property type="evidence" value="ECO:0007669"/>
    <property type="project" value="UniProtKB-KW"/>
</dbReference>
<dbReference type="SMART" id="SM01027">
    <property type="entry name" value="Beta-Casp"/>
    <property type="match status" value="1"/>
</dbReference>
<dbReference type="PANTHER" id="PTHR11203">
    <property type="entry name" value="CLEAVAGE AND POLYADENYLATION SPECIFICITY FACTOR FAMILY MEMBER"/>
    <property type="match status" value="1"/>
</dbReference>
<dbReference type="Proteomes" id="UP000198901">
    <property type="component" value="Unassembled WGS sequence"/>
</dbReference>
<evidence type="ECO:0000313" key="4">
    <source>
        <dbReference type="EMBL" id="SDL72187.1"/>
    </source>
</evidence>
<dbReference type="CDD" id="cd16295">
    <property type="entry name" value="TTHA0252-CPSF-like_MBL-fold"/>
    <property type="match status" value="1"/>
</dbReference>
<dbReference type="STRING" id="563176.SAMN04488090_1554"/>
<evidence type="ECO:0000256" key="1">
    <source>
        <dbReference type="ARBA" id="ARBA00022801"/>
    </source>
</evidence>
<dbReference type="Pfam" id="PF10996">
    <property type="entry name" value="Beta-Casp"/>
    <property type="match status" value="1"/>
</dbReference>
<reference evidence="4 5" key="1">
    <citation type="submission" date="2016-10" db="EMBL/GenBank/DDBJ databases">
        <authorList>
            <person name="de Groot N.N."/>
        </authorList>
    </citation>
    <scope>NUCLEOTIDE SEQUENCE [LARGE SCALE GENOMIC DNA]</scope>
    <source>
        <strain evidence="4 5">DSM 21668</strain>
    </source>
</reference>
<protein>
    <submittedName>
        <fullName evidence="4">Metallo-beta-lactamase family protein</fullName>
    </submittedName>
</protein>
<dbReference type="InterPro" id="IPR022712">
    <property type="entry name" value="Beta_Casp"/>
</dbReference>
<dbReference type="InterPro" id="IPR001279">
    <property type="entry name" value="Metallo-B-lactamas"/>
</dbReference>
<accession>A0A1G9ME38</accession>
<feature type="domain" description="Metallo-beta-lactamase" evidence="2">
    <location>
        <begin position="13"/>
        <end position="248"/>
    </location>
</feature>
<keyword evidence="1" id="KW-0378">Hydrolase</keyword>
<dbReference type="Gene3D" id="3.40.50.10890">
    <property type="match status" value="1"/>
</dbReference>
<dbReference type="Pfam" id="PF07521">
    <property type="entry name" value="RMMBL"/>
    <property type="match status" value="1"/>
</dbReference>
<dbReference type="InterPro" id="IPR050698">
    <property type="entry name" value="MBL"/>
</dbReference>
<proteinExistence type="predicted"/>
<dbReference type="EMBL" id="FNGS01000003">
    <property type="protein sequence ID" value="SDL72187.1"/>
    <property type="molecule type" value="Genomic_DNA"/>
</dbReference>
<name>A0A1G9ME38_9BACT</name>
<dbReference type="OrthoDB" id="9803916at2"/>
<evidence type="ECO:0000313" key="5">
    <source>
        <dbReference type="Proteomes" id="UP000198901"/>
    </source>
</evidence>
<keyword evidence="5" id="KW-1185">Reference proteome</keyword>
<gene>
    <name evidence="4" type="ORF">SAMN04488090_1554</name>
</gene>
<dbReference type="AlphaFoldDB" id="A0A1G9ME38"/>
<dbReference type="SMART" id="SM00849">
    <property type="entry name" value="Lactamase_B"/>
    <property type="match status" value="1"/>
</dbReference>
<dbReference type="PANTHER" id="PTHR11203:SF37">
    <property type="entry name" value="INTEGRATOR COMPLEX SUBUNIT 11"/>
    <property type="match status" value="1"/>
</dbReference>
<dbReference type="RefSeq" id="WP_093200017.1">
    <property type="nucleotide sequence ID" value="NZ_FNGS01000003.1"/>
</dbReference>
<dbReference type="InterPro" id="IPR036866">
    <property type="entry name" value="RibonucZ/Hydroxyglut_hydro"/>
</dbReference>
<dbReference type="Pfam" id="PF00753">
    <property type="entry name" value="Lactamase_B"/>
    <property type="match status" value="1"/>
</dbReference>
<organism evidence="4 5">
    <name type="scientific">Siphonobacter aquaeclarae</name>
    <dbReference type="NCBI Taxonomy" id="563176"/>
    <lineage>
        <taxon>Bacteria</taxon>
        <taxon>Pseudomonadati</taxon>
        <taxon>Bacteroidota</taxon>
        <taxon>Cytophagia</taxon>
        <taxon>Cytophagales</taxon>
        <taxon>Cytophagaceae</taxon>
        <taxon>Siphonobacter</taxon>
    </lineage>
</organism>
<dbReference type="Gene3D" id="3.60.15.10">
    <property type="entry name" value="Ribonuclease Z/Hydroxyacylglutathione hydrolase-like"/>
    <property type="match status" value="1"/>
</dbReference>
<sequence>MKLQFYGAAQTVTGSKHLLTTQSGFRVLLDCGLFQGIGTTEMNQEFGFDPVKVDVLVLSHAHIDHCGLIPRLIRKGFEGDIYCTPATRDLAEILLLDSAHIQETDLERVNARRQRRGEPALEPLYDLQDVTDAIRMFKTVDYHETFFLNEEVSVRFYDTGHILGSASVFVTVRENGEEKKVWFTGDIGRPDDKILRSPESAPQADYIICESTYGDRLHEPEPDMKRHLLDIVRETCVERQGKVIIPAFAVDRTQELIFALDQLESEDRLPRLPVYVDSPLAVRATSVMRDHEECFNPSILSYIKKDGDAFDFPNLHYVTSVEKSKAINDRSGPCIIISASGMAEAGRIKHHIKNNIGDPRNTILIVGYCSPDSLGGALKRGDQEVKIFGELYQVRCHVEVMDSFSAHADYAEMIHFLQDQAPEKVSRVFLVHGDLPVQEVFRDKLRAIGFRDIEIPHMHEGFEL</sequence>